<name>A0A917KMQ7_9ACTN</name>
<feature type="domain" description="Squalene cyclase C-terminal" evidence="5">
    <location>
        <begin position="107"/>
        <end position="153"/>
    </location>
</feature>
<dbReference type="EMBL" id="BMMU01000004">
    <property type="protein sequence ID" value="GGJ21186.1"/>
    <property type="molecule type" value="Genomic_DNA"/>
</dbReference>
<dbReference type="Gene3D" id="1.50.10.20">
    <property type="match status" value="1"/>
</dbReference>
<evidence type="ECO:0000256" key="1">
    <source>
        <dbReference type="ARBA" id="ARBA00022723"/>
    </source>
</evidence>
<keyword evidence="3" id="KW-1133">Transmembrane helix</keyword>
<dbReference type="RefSeq" id="WP_189146650.1">
    <property type="nucleotide sequence ID" value="NZ_BAABER010000001.1"/>
</dbReference>
<dbReference type="GO" id="GO:0046872">
    <property type="term" value="F:metal ion binding"/>
    <property type="evidence" value="ECO:0007669"/>
    <property type="project" value="UniProtKB-KW"/>
</dbReference>
<keyword evidence="3" id="KW-0812">Transmembrane</keyword>
<sequence length="417" mass="41118">MNVRRSATALAVIAVVATTGGGQASAASPSPAAALPAALYGTGDPTYDGVWRQSLALLAQDTVGVKPAAAAVDWLAGQQCADGAFAPFRSDAGSPCDAKILVDTNSTGAAVQALAALGGQDAVVGKAVTWLKSVQNTDGGWGYTAGGASDANSTSVVVGALAAAGEKPGEVAKGGRSPYDLLLKLALPCGGSGGGGFAYQPDKKGKLAVNDDATAAAVVGLLGKGLAGENVKPSGTAAPTCEASKDPGSNDPGRAARNGAAYLVQALAKDGHLTSALAGAEDQPDHGNTADAVLALATAGQGQRAAGALRWLEANSGPWAKEAGPAAYAQLILAANAESADPRDFGGQDLVALLNATGPAPASVPAAAAPPTAAKNGEKLTKDHDDSLWILWVVVGVLVAGAGIGYLFRGRMRSQQL</sequence>
<dbReference type="InterPro" id="IPR032696">
    <property type="entry name" value="SQ_cyclase_C"/>
</dbReference>
<proteinExistence type="predicted"/>
<organism evidence="6 7">
    <name type="scientific">Streptomyces lacrimifluminis</name>
    <dbReference type="NCBI Taxonomy" id="1500077"/>
    <lineage>
        <taxon>Bacteria</taxon>
        <taxon>Bacillati</taxon>
        <taxon>Actinomycetota</taxon>
        <taxon>Actinomycetes</taxon>
        <taxon>Kitasatosporales</taxon>
        <taxon>Streptomycetaceae</taxon>
        <taxon>Streptomyces</taxon>
    </lineage>
</organism>
<evidence type="ECO:0000256" key="4">
    <source>
        <dbReference type="SAM" id="SignalP"/>
    </source>
</evidence>
<feature type="transmembrane region" description="Helical" evidence="3">
    <location>
        <begin position="389"/>
        <end position="408"/>
    </location>
</feature>
<dbReference type="Pfam" id="PF13243">
    <property type="entry name" value="SQHop_cyclase_C"/>
    <property type="match status" value="1"/>
</dbReference>
<dbReference type="Proteomes" id="UP000625682">
    <property type="component" value="Unassembled WGS sequence"/>
</dbReference>
<feature type="region of interest" description="Disordered" evidence="2">
    <location>
        <begin position="232"/>
        <end position="256"/>
    </location>
</feature>
<keyword evidence="1" id="KW-0479">Metal-binding</keyword>
<evidence type="ECO:0000313" key="7">
    <source>
        <dbReference type="Proteomes" id="UP000625682"/>
    </source>
</evidence>
<evidence type="ECO:0000256" key="2">
    <source>
        <dbReference type="SAM" id="MobiDB-lite"/>
    </source>
</evidence>
<evidence type="ECO:0000256" key="3">
    <source>
        <dbReference type="SAM" id="Phobius"/>
    </source>
</evidence>
<dbReference type="AlphaFoldDB" id="A0A917KMQ7"/>
<protein>
    <recommendedName>
        <fullName evidence="5">Squalene cyclase C-terminal domain-containing protein</fullName>
    </recommendedName>
</protein>
<keyword evidence="7" id="KW-1185">Reference proteome</keyword>
<gene>
    <name evidence="6" type="ORF">GCM10012282_17040</name>
</gene>
<evidence type="ECO:0000313" key="6">
    <source>
        <dbReference type="EMBL" id="GGJ21186.1"/>
    </source>
</evidence>
<feature type="chain" id="PRO_5038100213" description="Squalene cyclase C-terminal domain-containing protein" evidence="4">
    <location>
        <begin position="27"/>
        <end position="417"/>
    </location>
</feature>
<keyword evidence="3" id="KW-0472">Membrane</keyword>
<comment type="caution">
    <text evidence="6">The sequence shown here is derived from an EMBL/GenBank/DDBJ whole genome shotgun (WGS) entry which is preliminary data.</text>
</comment>
<dbReference type="InterPro" id="IPR008930">
    <property type="entry name" value="Terpenoid_cyclase/PrenylTrfase"/>
</dbReference>
<feature type="signal peptide" evidence="4">
    <location>
        <begin position="1"/>
        <end position="26"/>
    </location>
</feature>
<reference evidence="6" key="2">
    <citation type="submission" date="2020-09" db="EMBL/GenBank/DDBJ databases">
        <authorList>
            <person name="Sun Q."/>
            <person name="Zhou Y."/>
        </authorList>
    </citation>
    <scope>NUCLEOTIDE SEQUENCE</scope>
    <source>
        <strain evidence="6">CGMCC 4.7272</strain>
    </source>
</reference>
<keyword evidence="4" id="KW-0732">Signal</keyword>
<evidence type="ECO:0000259" key="5">
    <source>
        <dbReference type="Pfam" id="PF13243"/>
    </source>
</evidence>
<reference evidence="6" key="1">
    <citation type="journal article" date="2014" name="Int. J. Syst. Evol. Microbiol.">
        <title>Complete genome sequence of Corynebacterium casei LMG S-19264T (=DSM 44701T), isolated from a smear-ripened cheese.</title>
        <authorList>
            <consortium name="US DOE Joint Genome Institute (JGI-PGF)"/>
            <person name="Walter F."/>
            <person name="Albersmeier A."/>
            <person name="Kalinowski J."/>
            <person name="Ruckert C."/>
        </authorList>
    </citation>
    <scope>NUCLEOTIDE SEQUENCE</scope>
    <source>
        <strain evidence="6">CGMCC 4.7272</strain>
    </source>
</reference>
<dbReference type="SUPFAM" id="SSF48239">
    <property type="entry name" value="Terpenoid cyclases/Protein prenyltransferases"/>
    <property type="match status" value="1"/>
</dbReference>
<accession>A0A917KMQ7</accession>